<dbReference type="EMBL" id="CP066023">
    <property type="protein sequence ID" value="QQB83780.1"/>
    <property type="molecule type" value="Genomic_DNA"/>
</dbReference>
<name>A0AB37GD53_CORAY</name>
<evidence type="ECO:0000313" key="4">
    <source>
        <dbReference type="Proteomes" id="UP000595198"/>
    </source>
</evidence>
<dbReference type="InterPro" id="IPR018963">
    <property type="entry name" value="Mycophage_D29_Gp19"/>
</dbReference>
<evidence type="ECO:0000313" key="1">
    <source>
        <dbReference type="EMBL" id="QPR31903.1"/>
    </source>
</evidence>
<protein>
    <recommendedName>
        <fullName evidence="5">Phage protein Gp19/Gp15/Gp42</fullName>
    </recommendedName>
</protein>
<dbReference type="EMBL" id="CP065628">
    <property type="protein sequence ID" value="QPR31903.1"/>
    <property type="molecule type" value="Genomic_DNA"/>
</dbReference>
<organism evidence="1 3">
    <name type="scientific">Corynebacterium amycolatum</name>
    <dbReference type="NCBI Taxonomy" id="43765"/>
    <lineage>
        <taxon>Bacteria</taxon>
        <taxon>Bacillati</taxon>
        <taxon>Actinomycetota</taxon>
        <taxon>Actinomycetes</taxon>
        <taxon>Mycobacteriales</taxon>
        <taxon>Corynebacteriaceae</taxon>
        <taxon>Corynebacterium</taxon>
    </lineage>
</organism>
<evidence type="ECO:0008006" key="5">
    <source>
        <dbReference type="Google" id="ProtNLM"/>
    </source>
</evidence>
<accession>A0AB37GD53</accession>
<proteinExistence type="predicted"/>
<dbReference type="Proteomes" id="UP000594774">
    <property type="component" value="Chromosome"/>
</dbReference>
<evidence type="ECO:0000313" key="2">
    <source>
        <dbReference type="EMBL" id="QQB83780.1"/>
    </source>
</evidence>
<dbReference type="AlphaFoldDB" id="A0AB37GD53"/>
<dbReference type="Pfam" id="PF09355">
    <property type="entry name" value="Phage_Gp19"/>
    <property type="match status" value="1"/>
</dbReference>
<dbReference type="RefSeq" id="WP_197915312.1">
    <property type="nucleotide sequence ID" value="NZ_CP065628.1"/>
</dbReference>
<sequence length="145" mass="16272">MLIDGFVARFPRVLKPGERERAELLLQDARDMIAAEFGRAGMNLDEEIARSDWLEAVVCRVVFEMVSAVLLVGDRAGVRQFSVTAGDITESGTYSDVNGSAWGGLVLTDKHRFDLGLVQHATARGRFPGAPVWPERRLRRVRYRR</sequence>
<dbReference type="Proteomes" id="UP000595198">
    <property type="component" value="Chromosome"/>
</dbReference>
<keyword evidence="4" id="KW-1185">Reference proteome</keyword>
<reference evidence="3 4" key="1">
    <citation type="submission" date="2020-12" db="EMBL/GenBank/DDBJ databases">
        <title>FDA dAtabase for Regulatory Grade micrObial Sequences (FDA-ARGOS): Supporting development and validation of Infectious Disease Dx tests.</title>
        <authorList>
            <person name="Sproer C."/>
            <person name="Gronow S."/>
            <person name="Severitt S."/>
            <person name="Schroder I."/>
            <person name="Tallon L."/>
            <person name="Sadzewicz L."/>
            <person name="Zhao X."/>
            <person name="Boylan J."/>
            <person name="Ott S."/>
            <person name="Bowen H."/>
            <person name="Vavikolanu K."/>
            <person name="Mehta A."/>
            <person name="Aluvathingal J."/>
            <person name="Nadendla S."/>
            <person name="Lowell S."/>
            <person name="Myers T."/>
            <person name="Yan Y."/>
            <person name="Sichtig H."/>
        </authorList>
    </citation>
    <scope>NUCLEOTIDE SEQUENCE [LARGE SCALE GENOMIC DNA]</scope>
    <source>
        <strain evidence="1 3">FDAARGOS_938</strain>
        <strain evidence="2 4">FDAARGOS_991</strain>
    </source>
</reference>
<gene>
    <name evidence="1" type="ORF">I6G95_05700</name>
    <name evidence="2" type="ORF">I6H48_06270</name>
</gene>
<evidence type="ECO:0000313" key="3">
    <source>
        <dbReference type="Proteomes" id="UP000594774"/>
    </source>
</evidence>